<gene>
    <name evidence="1" type="ORF">AB1Y20_023065</name>
</gene>
<evidence type="ECO:0000313" key="1">
    <source>
        <dbReference type="EMBL" id="KAL1519550.1"/>
    </source>
</evidence>
<dbReference type="AlphaFoldDB" id="A0AB34JFB6"/>
<evidence type="ECO:0000313" key="2">
    <source>
        <dbReference type="Proteomes" id="UP001515480"/>
    </source>
</evidence>
<dbReference type="Proteomes" id="UP001515480">
    <property type="component" value="Unassembled WGS sequence"/>
</dbReference>
<proteinExistence type="predicted"/>
<keyword evidence="2" id="KW-1185">Reference proteome</keyword>
<name>A0AB34JFB6_PRYPA</name>
<sequence length="137" mass="14445">MTSRRYCLGVLVSTPCNTFSAARFRDNEAPVLRDLEHPAGVPGPDASLPVSVTRANAITDNALSVASVAARRGAGVVIESPVPRSAGAHAIPGREQHASLWDYPAVIDAVSEFRMSHVDMDQCMCGATSQKATELIG</sequence>
<organism evidence="1 2">
    <name type="scientific">Prymnesium parvum</name>
    <name type="common">Toxic golden alga</name>
    <dbReference type="NCBI Taxonomy" id="97485"/>
    <lineage>
        <taxon>Eukaryota</taxon>
        <taxon>Haptista</taxon>
        <taxon>Haptophyta</taxon>
        <taxon>Prymnesiophyceae</taxon>
        <taxon>Prymnesiales</taxon>
        <taxon>Prymnesiaceae</taxon>
        <taxon>Prymnesium</taxon>
    </lineage>
</organism>
<dbReference type="EMBL" id="JBGBPQ010000009">
    <property type="protein sequence ID" value="KAL1519550.1"/>
    <property type="molecule type" value="Genomic_DNA"/>
</dbReference>
<accession>A0AB34JFB6</accession>
<comment type="caution">
    <text evidence="1">The sequence shown here is derived from an EMBL/GenBank/DDBJ whole genome shotgun (WGS) entry which is preliminary data.</text>
</comment>
<reference evidence="1 2" key="1">
    <citation type="journal article" date="2024" name="Science">
        <title>Giant polyketide synthase enzymes in the biosynthesis of giant marine polyether toxins.</title>
        <authorList>
            <person name="Fallon T.R."/>
            <person name="Shende V.V."/>
            <person name="Wierzbicki I.H."/>
            <person name="Pendleton A.L."/>
            <person name="Watervoot N.F."/>
            <person name="Auber R.P."/>
            <person name="Gonzalez D.J."/>
            <person name="Wisecaver J.H."/>
            <person name="Moore B.S."/>
        </authorList>
    </citation>
    <scope>NUCLEOTIDE SEQUENCE [LARGE SCALE GENOMIC DNA]</scope>
    <source>
        <strain evidence="1 2">12B1</strain>
    </source>
</reference>
<protein>
    <submittedName>
        <fullName evidence="1">Uncharacterized protein</fullName>
    </submittedName>
</protein>